<protein>
    <recommendedName>
        <fullName evidence="10">Fluoride-specific ion channel</fullName>
    </recommendedName>
</protein>
<dbReference type="InterPro" id="IPR003691">
    <property type="entry name" value="FluC"/>
</dbReference>
<evidence type="ECO:0000256" key="10">
    <source>
        <dbReference type="RuleBase" id="RU004340"/>
    </source>
</evidence>
<evidence type="ECO:0000256" key="1">
    <source>
        <dbReference type="ARBA" id="ARBA00004651"/>
    </source>
</evidence>
<sequence length="195" mass="20288">MNSVSEQHAAGQPRSADDAPRTPFRRLILLLGCVALAGAAGALLRWLLGELVPEQGMKFPWVTFAINVGGSALLGLLVGIVHALPRTPGWVMPTLGTGLLGSFTTFSSVMLAAVDSMRLPTSPELNTPRELIDPALLDTTQMGIAFAPSPTVEWIAYLVISILLCSGAAAGGITVGHAIFGCDAPEDEGSKGAKR</sequence>
<comment type="function">
    <text evidence="9">Fluoride-specific ion channel. Important for reducing fluoride concentration in the cell, thus reducing its toxicity.</text>
</comment>
<dbReference type="Proteomes" id="UP001205046">
    <property type="component" value="Unassembled WGS sequence"/>
</dbReference>
<keyword evidence="3 10" id="KW-0812">Transmembrane</keyword>
<evidence type="ECO:0000313" key="12">
    <source>
        <dbReference type="Proteomes" id="UP001205046"/>
    </source>
</evidence>
<evidence type="ECO:0000256" key="4">
    <source>
        <dbReference type="ARBA" id="ARBA00022989"/>
    </source>
</evidence>
<comment type="subcellular location">
    <subcellularLocation>
        <location evidence="1">Cell membrane</location>
        <topology evidence="1">Multi-pass membrane protein</topology>
    </subcellularLocation>
</comment>
<name>A0ABT2HPV8_9MICC</name>
<evidence type="ECO:0000256" key="7">
    <source>
        <dbReference type="ARBA" id="ARBA00035120"/>
    </source>
</evidence>
<keyword evidence="6" id="KW-0813">Transport</keyword>
<comment type="caution">
    <text evidence="11">The sequence shown here is derived from an EMBL/GenBank/DDBJ whole genome shotgun (WGS) entry which is preliminary data.</text>
</comment>
<keyword evidence="12" id="KW-1185">Reference proteome</keyword>
<comment type="catalytic activity">
    <reaction evidence="8">
        <text>fluoride(in) = fluoride(out)</text>
        <dbReference type="Rhea" id="RHEA:76159"/>
        <dbReference type="ChEBI" id="CHEBI:17051"/>
    </reaction>
    <physiologicalReaction direction="left-to-right" evidence="8">
        <dbReference type="Rhea" id="RHEA:76160"/>
    </physiologicalReaction>
</comment>
<keyword evidence="4 10" id="KW-1133">Transmembrane helix</keyword>
<dbReference type="Pfam" id="PF02537">
    <property type="entry name" value="CRCB"/>
    <property type="match status" value="1"/>
</dbReference>
<feature type="transmembrane region" description="Helical" evidence="10">
    <location>
        <begin position="90"/>
        <end position="114"/>
    </location>
</feature>
<evidence type="ECO:0000256" key="9">
    <source>
        <dbReference type="ARBA" id="ARBA00049940"/>
    </source>
</evidence>
<dbReference type="EMBL" id="JALXMO010000007">
    <property type="protein sequence ID" value="MCT1606575.1"/>
    <property type="molecule type" value="Genomic_DNA"/>
</dbReference>
<feature type="transmembrane region" description="Helical" evidence="10">
    <location>
        <begin position="154"/>
        <end position="180"/>
    </location>
</feature>
<keyword evidence="5 10" id="KW-0472">Membrane</keyword>
<gene>
    <name evidence="11" type="ORF">M3B43_04365</name>
</gene>
<evidence type="ECO:0000256" key="2">
    <source>
        <dbReference type="ARBA" id="ARBA00022475"/>
    </source>
</evidence>
<evidence type="ECO:0000313" key="11">
    <source>
        <dbReference type="EMBL" id="MCT1606575.1"/>
    </source>
</evidence>
<evidence type="ECO:0000256" key="5">
    <source>
        <dbReference type="ARBA" id="ARBA00023136"/>
    </source>
</evidence>
<organism evidence="11 12">
    <name type="scientific">Nesterenkonia massiliensis</name>
    <dbReference type="NCBI Taxonomy" id="1232429"/>
    <lineage>
        <taxon>Bacteria</taxon>
        <taxon>Bacillati</taxon>
        <taxon>Actinomycetota</taxon>
        <taxon>Actinomycetes</taxon>
        <taxon>Micrococcales</taxon>
        <taxon>Micrococcaceae</taxon>
        <taxon>Nesterenkonia</taxon>
    </lineage>
</organism>
<evidence type="ECO:0000256" key="3">
    <source>
        <dbReference type="ARBA" id="ARBA00022692"/>
    </source>
</evidence>
<accession>A0ABT2HPV8</accession>
<feature type="transmembrane region" description="Helical" evidence="10">
    <location>
        <begin position="59"/>
        <end position="84"/>
    </location>
</feature>
<keyword evidence="2 10" id="KW-1003">Cell membrane</keyword>
<proteinExistence type="inferred from homology"/>
<keyword evidence="6" id="KW-0406">Ion transport</keyword>
<keyword evidence="6" id="KW-0407">Ion channel</keyword>
<evidence type="ECO:0000256" key="6">
    <source>
        <dbReference type="ARBA" id="ARBA00023303"/>
    </source>
</evidence>
<dbReference type="RefSeq" id="WP_260072699.1">
    <property type="nucleotide sequence ID" value="NZ_JALXMO010000007.1"/>
</dbReference>
<comment type="similarity">
    <text evidence="7 10">Belongs to the fluoride channel Fluc/FEX (TC 1.A.43) family.</text>
</comment>
<reference evidence="11 12" key="1">
    <citation type="submission" date="2022-04" db="EMBL/GenBank/DDBJ databases">
        <title>Human microbiome associated bacterial genomes.</title>
        <authorList>
            <person name="Sandstrom S."/>
            <person name="Salamzade R."/>
            <person name="Kalan L.R."/>
        </authorList>
    </citation>
    <scope>NUCLEOTIDE SEQUENCE [LARGE SCALE GENOMIC DNA]</scope>
    <source>
        <strain evidence="12">p3-SID767</strain>
    </source>
</reference>
<evidence type="ECO:0000256" key="8">
    <source>
        <dbReference type="ARBA" id="ARBA00035585"/>
    </source>
</evidence>
<feature type="transmembrane region" description="Helical" evidence="10">
    <location>
        <begin position="27"/>
        <end position="47"/>
    </location>
</feature>